<keyword evidence="5" id="KW-0482">Metalloprotease</keyword>
<dbReference type="AlphaFoldDB" id="A0AAV3BMY8"/>
<name>A0AAV3BMY8_CLOPF</name>
<keyword evidence="1" id="KW-0645">Protease</keyword>
<evidence type="ECO:0000256" key="4">
    <source>
        <dbReference type="ARBA" id="ARBA00022833"/>
    </source>
</evidence>
<dbReference type="InterPro" id="IPR032865">
    <property type="entry name" value="Prok-E2_A"/>
</dbReference>
<dbReference type="EMBL" id="ABDV01000020">
    <property type="protein sequence ID" value="EDT23221.1"/>
    <property type="molecule type" value="Genomic_DNA"/>
</dbReference>
<dbReference type="GO" id="GO:0008641">
    <property type="term" value="F:ubiquitin-like modifier activating enzyme activity"/>
    <property type="evidence" value="ECO:0007669"/>
    <property type="project" value="InterPro"/>
</dbReference>
<dbReference type="Pfam" id="PF14457">
    <property type="entry name" value="Prok-E2_A"/>
    <property type="match status" value="1"/>
</dbReference>
<dbReference type="Pfam" id="PF14464">
    <property type="entry name" value="Prok-JAB"/>
    <property type="match status" value="1"/>
</dbReference>
<keyword evidence="3" id="KW-0378">Hydrolase</keyword>
<evidence type="ECO:0000313" key="8">
    <source>
        <dbReference type="EMBL" id="EDT23221.1"/>
    </source>
</evidence>
<accession>A0AAV3BMY8</accession>
<keyword evidence="4" id="KW-0862">Zinc</keyword>
<organism evidence="8 9">
    <name type="scientific">Clostridium perfringens B str. ATCC 3626</name>
    <dbReference type="NCBI Taxonomy" id="451754"/>
    <lineage>
        <taxon>Bacteria</taxon>
        <taxon>Bacillati</taxon>
        <taxon>Bacillota</taxon>
        <taxon>Clostridia</taxon>
        <taxon>Eubacteriales</taxon>
        <taxon>Clostridiaceae</taxon>
        <taxon>Clostridium</taxon>
    </lineage>
</organism>
<dbReference type="Gene3D" id="3.40.140.10">
    <property type="entry name" value="Cytidine Deaminase, domain 2"/>
    <property type="match status" value="1"/>
</dbReference>
<dbReference type="GO" id="GO:0046872">
    <property type="term" value="F:metal ion binding"/>
    <property type="evidence" value="ECO:0007669"/>
    <property type="project" value="UniProtKB-KW"/>
</dbReference>
<evidence type="ECO:0000256" key="2">
    <source>
        <dbReference type="ARBA" id="ARBA00022723"/>
    </source>
</evidence>
<evidence type="ECO:0000313" key="9">
    <source>
        <dbReference type="Proteomes" id="UP000004342"/>
    </source>
</evidence>
<evidence type="ECO:0000256" key="1">
    <source>
        <dbReference type="ARBA" id="ARBA00022670"/>
    </source>
</evidence>
<dbReference type="Proteomes" id="UP000004342">
    <property type="component" value="Unassembled WGS sequence"/>
</dbReference>
<gene>
    <name evidence="8" type="ORF">AC1_A0130</name>
</gene>
<dbReference type="GO" id="GO:0008237">
    <property type="term" value="F:metallopeptidase activity"/>
    <property type="evidence" value="ECO:0007669"/>
    <property type="project" value="UniProtKB-KW"/>
</dbReference>
<dbReference type="GO" id="GO:0006508">
    <property type="term" value="P:proteolysis"/>
    <property type="evidence" value="ECO:0007669"/>
    <property type="project" value="UniProtKB-KW"/>
</dbReference>
<sequence>MENNLKEITNPYNINDDFTMFYKGLLECKNVKNITIYKLNINSVIIRLELKINLPSRRSLMEFDIKEFEPIKLLCSTNEIKYKAPLVFSDRNDFPVEKLPHTLAMGLNYSYICLHRGNIDDWYIDHSVEDFVNRIRFWFSDAACNNLIKPGDDFEPMINYTETGNIVYSYNKLTKFIEEYWSNNNEKNGFAYAMCCFNNKEESEHLNINEESFSVQILEVFEKENLTSLLQKLNRERIKNKNVFLGIVGWGQKNSKYNEYFKLINITLEELYEFNKKIGIDLKRALNILKDKKIPNIIALISAINRPSKVIGFEKNIEFINFLFKIKKVNEFNVNKIKEDGKALVVKHLEPLTRNLAANISTLSCKKNPKILFVGAGALGSKIIFHLARNGYTDISVVDNDILVPHNLVRHALFADSISKNKAKEIINKLNNIYIMDKNKNFKYYSESFINFAINTDLSIYDVLIDCSASKSVFSFISEYSKKLPALVIRAELANKGKLGLVLKENINRNLKIDDIQVSLFNYALSNTEVAEWLKNYQKLKENFEGAQFEDITIGMGCNTNTMKISDNIISYHAAIFSSYIKKHITNDIQNGEFLISYFDENNLSENYCKIISVQDFISVNTSENNWTTKIYRKAYERILNELNNSKPNETGGILLGNINKNNKTIYVTDIYIPKDSKYGPYLFTKGSYGTKEYLEHVLKSTGNIINYVGDWHTHPESSTNMSSKDKKSLLELKEYLKEYSYPAHIMIFNEKDISSYVIS</sequence>
<evidence type="ECO:0000259" key="7">
    <source>
        <dbReference type="Pfam" id="PF14464"/>
    </source>
</evidence>
<dbReference type="Pfam" id="PF00899">
    <property type="entry name" value="ThiF"/>
    <property type="match status" value="1"/>
</dbReference>
<proteinExistence type="predicted"/>
<dbReference type="SUPFAM" id="SSF102712">
    <property type="entry name" value="JAB1/MPN domain"/>
    <property type="match status" value="1"/>
</dbReference>
<evidence type="ECO:0000256" key="5">
    <source>
        <dbReference type="ARBA" id="ARBA00023049"/>
    </source>
</evidence>
<dbReference type="SUPFAM" id="SSF69572">
    <property type="entry name" value="Activating enzymes of the ubiquitin-like proteins"/>
    <property type="match status" value="1"/>
</dbReference>
<comment type="caution">
    <text evidence="8">The sequence shown here is derived from an EMBL/GenBank/DDBJ whole genome shotgun (WGS) entry which is preliminary data.</text>
</comment>
<evidence type="ECO:0000256" key="3">
    <source>
        <dbReference type="ARBA" id="ARBA00022801"/>
    </source>
</evidence>
<dbReference type="InterPro" id="IPR000594">
    <property type="entry name" value="ThiF_NAD_FAD-bd"/>
</dbReference>
<reference evidence="8 9" key="1">
    <citation type="submission" date="2007-07" db="EMBL/GenBank/DDBJ databases">
        <title>Annotation of Clostridium perfringens B str. ATCC 3626.</title>
        <authorList>
            <person name="Paulsen I."/>
            <person name="Sebastian Y."/>
        </authorList>
    </citation>
    <scope>NUCLEOTIDE SEQUENCE [LARGE SCALE GENOMIC DNA]</scope>
    <source>
        <strain evidence="9">B str. ATCC 3626</strain>
    </source>
</reference>
<evidence type="ECO:0000259" key="6">
    <source>
        <dbReference type="Pfam" id="PF00899"/>
    </source>
</evidence>
<feature type="domain" description="JAB" evidence="7">
    <location>
        <begin position="634"/>
        <end position="750"/>
    </location>
</feature>
<dbReference type="InterPro" id="IPR028090">
    <property type="entry name" value="JAB_dom_prok"/>
</dbReference>
<feature type="domain" description="THIF-type NAD/FAD binding fold" evidence="6">
    <location>
        <begin position="368"/>
        <end position="497"/>
    </location>
</feature>
<dbReference type="Gene3D" id="3.40.50.720">
    <property type="entry name" value="NAD(P)-binding Rossmann-like Domain"/>
    <property type="match status" value="1"/>
</dbReference>
<protein>
    <submittedName>
        <fullName evidence="8">ThiF</fullName>
    </submittedName>
</protein>
<keyword evidence="2" id="KW-0479">Metal-binding</keyword>
<dbReference type="InterPro" id="IPR035985">
    <property type="entry name" value="Ubiquitin-activating_enz"/>
</dbReference>